<organism evidence="2">
    <name type="scientific">freshwater metagenome</name>
    <dbReference type="NCBI Taxonomy" id="449393"/>
    <lineage>
        <taxon>unclassified sequences</taxon>
        <taxon>metagenomes</taxon>
        <taxon>ecological metagenomes</taxon>
    </lineage>
</organism>
<name>A0A6J6F1M5_9ZZZZ</name>
<sequence>MNLDALYQEIILDHYKSPHGQGLQPDFTGEAFHVNTSCGDEVTVRVMVADGTIKEMTHDGVGCSISRASASVLHDLTDKQESNKFYELLDEFVELMHSQGKTEPNEDVLGDAAAFAGVSKYPARVKCALLPWMAMKDAMEGNTDE</sequence>
<dbReference type="GO" id="GO:0016226">
    <property type="term" value="P:iron-sulfur cluster assembly"/>
    <property type="evidence" value="ECO:0007669"/>
    <property type="project" value="InterPro"/>
</dbReference>
<dbReference type="NCBIfam" id="TIGR01994">
    <property type="entry name" value="SUF_scaf_2"/>
    <property type="match status" value="1"/>
</dbReference>
<evidence type="ECO:0000259" key="1">
    <source>
        <dbReference type="Pfam" id="PF01592"/>
    </source>
</evidence>
<reference evidence="2" key="1">
    <citation type="submission" date="2020-05" db="EMBL/GenBank/DDBJ databases">
        <authorList>
            <person name="Chiriac C."/>
            <person name="Salcher M."/>
            <person name="Ghai R."/>
            <person name="Kavagutti S V."/>
        </authorList>
    </citation>
    <scope>NUCLEOTIDE SEQUENCE</scope>
</reference>
<dbReference type="CDD" id="cd06664">
    <property type="entry name" value="IscU_like"/>
    <property type="match status" value="1"/>
</dbReference>
<dbReference type="SUPFAM" id="SSF82649">
    <property type="entry name" value="SufE/NifU"/>
    <property type="match status" value="1"/>
</dbReference>
<feature type="domain" description="NIF system FeS cluster assembly NifU N-terminal" evidence="1">
    <location>
        <begin position="7"/>
        <end position="127"/>
    </location>
</feature>
<dbReference type="GO" id="GO:0005506">
    <property type="term" value="F:iron ion binding"/>
    <property type="evidence" value="ECO:0007669"/>
    <property type="project" value="InterPro"/>
</dbReference>
<evidence type="ECO:0000313" key="2">
    <source>
        <dbReference type="EMBL" id="CAB4580903.1"/>
    </source>
</evidence>
<dbReference type="InterPro" id="IPR002871">
    <property type="entry name" value="NIF_FeS_clus_asmbl_NifU_N"/>
</dbReference>
<dbReference type="AlphaFoldDB" id="A0A6J6F1M5"/>
<gene>
    <name evidence="2" type="ORF">UFOPK1726_00915</name>
</gene>
<dbReference type="Gene3D" id="3.90.1010.10">
    <property type="match status" value="1"/>
</dbReference>
<dbReference type="EMBL" id="CAEZTT010000111">
    <property type="protein sequence ID" value="CAB4580903.1"/>
    <property type="molecule type" value="Genomic_DNA"/>
</dbReference>
<proteinExistence type="predicted"/>
<accession>A0A6J6F1M5</accession>
<protein>
    <submittedName>
        <fullName evidence="2">Unannotated protein</fullName>
    </submittedName>
</protein>
<dbReference type="GO" id="GO:0051536">
    <property type="term" value="F:iron-sulfur cluster binding"/>
    <property type="evidence" value="ECO:0007669"/>
    <property type="project" value="InterPro"/>
</dbReference>
<dbReference type="Pfam" id="PF01592">
    <property type="entry name" value="NifU_N"/>
    <property type="match status" value="1"/>
</dbReference>